<comment type="caution">
    <text evidence="5">The sequence shown here is derived from an EMBL/GenBank/DDBJ whole genome shotgun (WGS) entry which is preliminary data.</text>
</comment>
<name>A0ABW4E0D0_9RHOB</name>
<protein>
    <submittedName>
        <fullName evidence="5">Xanthine dehydrogenase molybdopterin binding subunit</fullName>
        <ecNumber evidence="5">1.17.1.4</ecNumber>
    </submittedName>
</protein>
<dbReference type="InterPro" id="IPR036856">
    <property type="entry name" value="Ald_Oxase/Xan_DH_a/b_sf"/>
</dbReference>
<dbReference type="GO" id="GO:0004854">
    <property type="term" value="F:xanthine dehydrogenase activity"/>
    <property type="evidence" value="ECO:0007669"/>
    <property type="project" value="UniProtKB-EC"/>
</dbReference>
<feature type="compositionally biased region" description="Basic and acidic residues" evidence="3">
    <location>
        <begin position="153"/>
        <end position="172"/>
    </location>
</feature>
<evidence type="ECO:0000256" key="2">
    <source>
        <dbReference type="ARBA" id="ARBA00023002"/>
    </source>
</evidence>
<dbReference type="NCBIfam" id="TIGR02965">
    <property type="entry name" value="xanthine_xdhB"/>
    <property type="match status" value="1"/>
</dbReference>
<dbReference type="PANTHER" id="PTHR11908">
    <property type="entry name" value="XANTHINE DEHYDROGENASE"/>
    <property type="match status" value="1"/>
</dbReference>
<dbReference type="SUPFAM" id="SSF56003">
    <property type="entry name" value="Molybdenum cofactor-binding domain"/>
    <property type="match status" value="1"/>
</dbReference>
<feature type="compositionally biased region" description="Low complexity" evidence="3">
    <location>
        <begin position="173"/>
        <end position="210"/>
    </location>
</feature>
<evidence type="ECO:0000313" key="5">
    <source>
        <dbReference type="EMBL" id="MFD1482016.1"/>
    </source>
</evidence>
<dbReference type="InterPro" id="IPR037165">
    <property type="entry name" value="AldOxase/xan_DH_Mopterin-bd_sf"/>
</dbReference>
<feature type="region of interest" description="Disordered" evidence="3">
    <location>
        <begin position="1"/>
        <end position="32"/>
    </location>
</feature>
<dbReference type="InterPro" id="IPR008274">
    <property type="entry name" value="AldOxase/xan_DH_MoCoBD1"/>
</dbReference>
<keyword evidence="6" id="KW-1185">Reference proteome</keyword>
<dbReference type="Pfam" id="PF20256">
    <property type="entry name" value="MoCoBD_2"/>
    <property type="match status" value="1"/>
</dbReference>
<evidence type="ECO:0000313" key="6">
    <source>
        <dbReference type="Proteomes" id="UP001597302"/>
    </source>
</evidence>
<dbReference type="EMBL" id="JBHTOQ010000022">
    <property type="protein sequence ID" value="MFD1482016.1"/>
    <property type="molecule type" value="Genomic_DNA"/>
</dbReference>
<dbReference type="InterPro" id="IPR014309">
    <property type="entry name" value="Xanthine_DH_Mopterin-bd_su"/>
</dbReference>
<keyword evidence="2 5" id="KW-0560">Oxidoreductase</keyword>
<feature type="compositionally biased region" description="Polar residues" evidence="3">
    <location>
        <begin position="7"/>
        <end position="22"/>
    </location>
</feature>
<reference evidence="6" key="1">
    <citation type="journal article" date="2019" name="Int. J. Syst. Evol. Microbiol.">
        <title>The Global Catalogue of Microorganisms (GCM) 10K type strain sequencing project: providing services to taxonomists for standard genome sequencing and annotation.</title>
        <authorList>
            <consortium name="The Broad Institute Genomics Platform"/>
            <consortium name="The Broad Institute Genome Sequencing Center for Infectious Disease"/>
            <person name="Wu L."/>
            <person name="Ma J."/>
        </authorList>
    </citation>
    <scope>NUCLEOTIDE SEQUENCE [LARGE SCALE GENOMIC DNA]</scope>
    <source>
        <strain evidence="6">CCM 8875</strain>
    </source>
</reference>
<dbReference type="PANTHER" id="PTHR11908:SF132">
    <property type="entry name" value="ALDEHYDE OXIDASE 1-RELATED"/>
    <property type="match status" value="1"/>
</dbReference>
<sequence length="840" mass="90383">MKDDTAPQATPQETRLTGQAHQDTAHDSAVKHVTGQAGYTDDLTEPMGTIHAYLGLSQCAHGRIRSMDFTDTLAHPGVLGVLSAADLAGVNDVSPAGHGDDPILADGLVRFWGQPVFAVIATTRDQARRAAHQARIDYDPLPHVLDPIAARDAAARKGDRSDAAARDEDRGDAAAGKGAAQTGAAQTGAAQTGAAQTGAAQTEAAQTGGAQDDDKGYVTPPLTLRRGDAPAAMARAPHRITGRFTIGGQDHFYLEGQIALAIPGEDDEMVLHVSTQHPSEVQHMVAHVLGAPAHAVVVNVRRMGGGFGGKETQMNLFACIAAVAARRWNRAVKIRPDRDDDMTATGKRHDFVVDYAVGFDDQGRILAVEGDWYARCGFSADLSGPVTDRALFHADNAYFYPDVRLSSHPMRTNTVSNTAFRGFGGPQGVIVAERMIADIAHALDLDPLEVRKRNLYQNGQLTPYHQPVTDQILPRIFAELEVSSDYPARRRAVLDWNARMNACGGVIRKGIALVPVKFGISFTATHFNQAGALIHVYADGSIQLNHGGTEMGQGLNTKVAQIVAEAFQCDLSRIKITRTTTEKVPNTSATAASSGTDLNGMAALDAADQIKARLVDFVAGRWQVAPDRVAFLPGHIRAGDHLIPFDQVIKAAYMARIHLSAAGFYKTPEIHWDRATGQGRPFYYYAYGAAVAEVSVDTLTGEYVTERVDILHDAGRSLNPVIDKGQVEGAFVQGAGWLTTEELWWDAKGRLRTHAPSTYKVPLASDRPRIFNVALTDWSEAAARTIKRSKAVGEPPFMLGISVFEAITMAIASTGNPKTPVHLDTPATPERVLMAVEERR</sequence>
<evidence type="ECO:0000256" key="1">
    <source>
        <dbReference type="ARBA" id="ARBA00022505"/>
    </source>
</evidence>
<dbReference type="InterPro" id="IPR000674">
    <property type="entry name" value="Ald_Oxase/Xan_DH_a/b"/>
</dbReference>
<dbReference type="Proteomes" id="UP001597302">
    <property type="component" value="Unassembled WGS sequence"/>
</dbReference>
<keyword evidence="1" id="KW-0500">Molybdenum</keyword>
<dbReference type="RefSeq" id="WP_242679773.1">
    <property type="nucleotide sequence ID" value="NZ_CBCSAJ010000106.1"/>
</dbReference>
<dbReference type="Gene3D" id="3.30.365.10">
    <property type="entry name" value="Aldehyde oxidase/xanthine dehydrogenase, molybdopterin binding domain"/>
    <property type="match status" value="6"/>
</dbReference>
<proteinExistence type="predicted"/>
<organism evidence="5 6">
    <name type="scientific">Paracoccus nototheniae</name>
    <dbReference type="NCBI Taxonomy" id="2489002"/>
    <lineage>
        <taxon>Bacteria</taxon>
        <taxon>Pseudomonadati</taxon>
        <taxon>Pseudomonadota</taxon>
        <taxon>Alphaproteobacteria</taxon>
        <taxon>Rhodobacterales</taxon>
        <taxon>Paracoccaceae</taxon>
        <taxon>Paracoccus</taxon>
    </lineage>
</organism>
<feature type="region of interest" description="Disordered" evidence="3">
    <location>
        <begin position="152"/>
        <end position="226"/>
    </location>
</feature>
<dbReference type="Pfam" id="PF01315">
    <property type="entry name" value="Ald_Xan_dh_C"/>
    <property type="match status" value="1"/>
</dbReference>
<dbReference type="InterPro" id="IPR046867">
    <property type="entry name" value="AldOxase/xan_DH_MoCoBD2"/>
</dbReference>
<accession>A0ABW4E0D0</accession>
<dbReference type="SMART" id="SM01008">
    <property type="entry name" value="Ald_Xan_dh_C"/>
    <property type="match status" value="1"/>
</dbReference>
<feature type="domain" description="Aldehyde oxidase/xanthine dehydrogenase a/b hammerhead" evidence="4">
    <location>
        <begin position="34"/>
        <end position="142"/>
    </location>
</feature>
<dbReference type="InterPro" id="IPR016208">
    <property type="entry name" value="Ald_Oxase/xanthine_DH-like"/>
</dbReference>
<evidence type="ECO:0000256" key="3">
    <source>
        <dbReference type="SAM" id="MobiDB-lite"/>
    </source>
</evidence>
<dbReference type="SUPFAM" id="SSF54665">
    <property type="entry name" value="CO dehydrogenase molybdoprotein N-domain-like"/>
    <property type="match status" value="1"/>
</dbReference>
<dbReference type="Gene3D" id="3.90.1170.50">
    <property type="entry name" value="Aldehyde oxidase/xanthine dehydrogenase, a/b hammerhead"/>
    <property type="match status" value="1"/>
</dbReference>
<dbReference type="EC" id="1.17.1.4" evidence="5"/>
<evidence type="ECO:0000259" key="4">
    <source>
        <dbReference type="SMART" id="SM01008"/>
    </source>
</evidence>
<dbReference type="Pfam" id="PF02738">
    <property type="entry name" value="MoCoBD_1"/>
    <property type="match status" value="1"/>
</dbReference>
<gene>
    <name evidence="5" type="primary">xdhB</name>
    <name evidence="5" type="ORF">ACFQ5P_11985</name>
</gene>